<feature type="compositionally biased region" description="Polar residues" evidence="1">
    <location>
        <begin position="1"/>
        <end position="11"/>
    </location>
</feature>
<gene>
    <name evidence="3" type="ORF">CVIRNUC_005916</name>
</gene>
<keyword evidence="2" id="KW-0472">Membrane</keyword>
<organism evidence="3 4">
    <name type="scientific">Coccomyxa viridis</name>
    <dbReference type="NCBI Taxonomy" id="1274662"/>
    <lineage>
        <taxon>Eukaryota</taxon>
        <taxon>Viridiplantae</taxon>
        <taxon>Chlorophyta</taxon>
        <taxon>core chlorophytes</taxon>
        <taxon>Trebouxiophyceae</taxon>
        <taxon>Trebouxiophyceae incertae sedis</taxon>
        <taxon>Coccomyxaceae</taxon>
        <taxon>Coccomyxa</taxon>
    </lineage>
</organism>
<evidence type="ECO:0000313" key="4">
    <source>
        <dbReference type="Proteomes" id="UP001314263"/>
    </source>
</evidence>
<evidence type="ECO:0000313" key="3">
    <source>
        <dbReference type="EMBL" id="CAK0782721.1"/>
    </source>
</evidence>
<keyword evidence="4" id="KW-1185">Reference proteome</keyword>
<dbReference type="AlphaFoldDB" id="A0AAV1I7G4"/>
<evidence type="ECO:0000256" key="2">
    <source>
        <dbReference type="SAM" id="Phobius"/>
    </source>
</evidence>
<accession>A0AAV1I7G4</accession>
<reference evidence="3 4" key="1">
    <citation type="submission" date="2023-10" db="EMBL/GenBank/DDBJ databases">
        <authorList>
            <person name="Maclean D."/>
            <person name="Macfadyen A."/>
        </authorList>
    </citation>
    <scope>NUCLEOTIDE SEQUENCE [LARGE SCALE GENOMIC DNA]</scope>
</reference>
<proteinExistence type="predicted"/>
<feature type="transmembrane region" description="Helical" evidence="2">
    <location>
        <begin position="248"/>
        <end position="265"/>
    </location>
</feature>
<name>A0AAV1I7G4_9CHLO</name>
<protein>
    <submittedName>
        <fullName evidence="3">Uncharacterized protein</fullName>
    </submittedName>
</protein>
<evidence type="ECO:0000256" key="1">
    <source>
        <dbReference type="SAM" id="MobiDB-lite"/>
    </source>
</evidence>
<dbReference type="EMBL" id="CAUYUE010000007">
    <property type="protein sequence ID" value="CAK0782721.1"/>
    <property type="molecule type" value="Genomic_DNA"/>
</dbReference>
<keyword evidence="2" id="KW-0812">Transmembrane</keyword>
<comment type="caution">
    <text evidence="3">The sequence shown here is derived from an EMBL/GenBank/DDBJ whole genome shotgun (WGS) entry which is preliminary data.</text>
</comment>
<keyword evidence="2" id="KW-1133">Transmembrane helix</keyword>
<sequence length="267" mass="27867">MSETSGQQNDTKVQKRPKFVRQLSKSYEKSKEAVKRNLLTPRGARTKSTELPQPAAKPDAGVVTSQAAVVPAAHKAEAAHKAVVADAQALKVDIKATHDNLTPVELLVKPAEDAAPKTPPAAEAATAATVEAPSAPALPEAQLHAPQQHGNAEATQPEVEIPPLVARPPTQPAEEATALEDPLAEAPIQTMVNAPEDLACAPPAVSVTVNGMPLSAEDLKADDTPAKTADAPMDPTYRQKKGKGLKSAFIGVAIITAASLAAMHFRR</sequence>
<feature type="region of interest" description="Disordered" evidence="1">
    <location>
        <begin position="1"/>
        <end position="64"/>
    </location>
</feature>
<dbReference type="Proteomes" id="UP001314263">
    <property type="component" value="Unassembled WGS sequence"/>
</dbReference>
<feature type="compositionally biased region" description="Basic and acidic residues" evidence="1">
    <location>
        <begin position="26"/>
        <end position="35"/>
    </location>
</feature>